<dbReference type="SUPFAM" id="SSF55174">
    <property type="entry name" value="Alpha-L RNA-binding motif"/>
    <property type="match status" value="1"/>
</dbReference>
<organism evidence="14 15">
    <name type="scientific">bacterium (Candidatus Gribaldobacteria) CG10_big_fil_rev_8_21_14_0_10_41_12</name>
    <dbReference type="NCBI Taxonomy" id="2014277"/>
    <lineage>
        <taxon>Bacteria</taxon>
        <taxon>Candidatus Gribaldobacteria</taxon>
    </lineage>
</organism>
<keyword evidence="2 11" id="KW-0436">Ligase</keyword>
<feature type="domain" description="Tyrosine--tRNA ligase SYY-like C-terminal" evidence="13">
    <location>
        <begin position="386"/>
        <end position="447"/>
    </location>
</feature>
<dbReference type="InterPro" id="IPR014729">
    <property type="entry name" value="Rossmann-like_a/b/a_fold"/>
</dbReference>
<dbReference type="SUPFAM" id="SSF52374">
    <property type="entry name" value="Nucleotidylyl transferase"/>
    <property type="match status" value="1"/>
</dbReference>
<evidence type="ECO:0000256" key="2">
    <source>
        <dbReference type="ARBA" id="ARBA00022598"/>
    </source>
</evidence>
<keyword evidence="12" id="KW-0472">Membrane</keyword>
<dbReference type="GO" id="GO:0003723">
    <property type="term" value="F:RNA binding"/>
    <property type="evidence" value="ECO:0007669"/>
    <property type="project" value="UniProtKB-KW"/>
</dbReference>
<dbReference type="InterPro" id="IPR054608">
    <property type="entry name" value="SYY-like_C"/>
</dbReference>
<evidence type="ECO:0000256" key="8">
    <source>
        <dbReference type="ARBA" id="ARBA00048248"/>
    </source>
</evidence>
<dbReference type="InterPro" id="IPR002307">
    <property type="entry name" value="Tyr-tRNA-ligase"/>
</dbReference>
<evidence type="ECO:0000256" key="4">
    <source>
        <dbReference type="ARBA" id="ARBA00022840"/>
    </source>
</evidence>
<keyword evidence="5 10" id="KW-0694">RNA-binding</keyword>
<dbReference type="PROSITE" id="PS50889">
    <property type="entry name" value="S4"/>
    <property type="match status" value="1"/>
</dbReference>
<gene>
    <name evidence="14" type="ORF">COU03_03900</name>
</gene>
<evidence type="ECO:0000256" key="1">
    <source>
        <dbReference type="ARBA" id="ARBA00013160"/>
    </source>
</evidence>
<dbReference type="Gene3D" id="1.10.240.10">
    <property type="entry name" value="Tyrosyl-Transfer RNA Synthetase"/>
    <property type="match status" value="1"/>
</dbReference>
<dbReference type="Pfam" id="PF22421">
    <property type="entry name" value="SYY_C-terminal"/>
    <property type="match status" value="1"/>
</dbReference>
<comment type="caution">
    <text evidence="14">The sequence shown here is derived from an EMBL/GenBank/DDBJ whole genome shotgun (WGS) entry which is preliminary data.</text>
</comment>
<dbReference type="GO" id="GO:0004831">
    <property type="term" value="F:tyrosine-tRNA ligase activity"/>
    <property type="evidence" value="ECO:0007669"/>
    <property type="project" value="UniProtKB-UniRule"/>
</dbReference>
<dbReference type="NCBIfam" id="TIGR00234">
    <property type="entry name" value="tyrS"/>
    <property type="match status" value="1"/>
</dbReference>
<keyword evidence="4 11" id="KW-0067">ATP-binding</keyword>
<evidence type="ECO:0000313" key="15">
    <source>
        <dbReference type="Proteomes" id="UP000228906"/>
    </source>
</evidence>
<keyword evidence="12" id="KW-0812">Transmembrane</keyword>
<dbReference type="Proteomes" id="UP000228906">
    <property type="component" value="Unassembled WGS sequence"/>
</dbReference>
<dbReference type="InterPro" id="IPR024088">
    <property type="entry name" value="Tyr-tRNA-ligase_bac-type"/>
</dbReference>
<dbReference type="PANTHER" id="PTHR11766">
    <property type="entry name" value="TYROSYL-TRNA SYNTHETASE"/>
    <property type="match status" value="1"/>
</dbReference>
<dbReference type="Gene3D" id="3.10.290.10">
    <property type="entry name" value="RNA-binding S4 domain"/>
    <property type="match status" value="1"/>
</dbReference>
<accession>A0A2H0UVE0</accession>
<sequence length="465" mass="53262">MHIHGKIPTTWPWWQSTYSRSVSLRRQRIGERTKKEGVSLLPFFFSFWFFTVAPAVVFGYDRGMKINTDPNKIKDILERGVEEVIDRGHLETALRSGKQLRAKLGIDPTSPNIHIGRAVPLFKLRDFQELGHKIVLIIGDFTGVIGDTSDKDSERPMLTEVEVKKNLESYIKQAEKVIDVKKCEVRYNSEWLGKLNYHEIGRQADIFSLSEFIARENIKKRLDAGKRISLRELLYPLMQGYDSVAIKADVEIGGTDQRFNLLAGRELQRRYNQEPQDIITNPLIEGLDGRKMSSSWGNGINLFDPADDMFGKVMSLKDELIIKYFILTTRVGLAEIKKYQKQLVSGHNPRDLKVKLAFEIVRQYHGEAASQKAKTEFENVFQKKELPSDMPEWPAKKGEYNILDLLFESELTPSKAEAKRMVAAGAVEISGQTKTDWQEIIKIENGITIQVGKRKFIKILCPKFL</sequence>
<evidence type="ECO:0000256" key="12">
    <source>
        <dbReference type="SAM" id="Phobius"/>
    </source>
</evidence>
<evidence type="ECO:0000256" key="3">
    <source>
        <dbReference type="ARBA" id="ARBA00022741"/>
    </source>
</evidence>
<reference evidence="15" key="1">
    <citation type="submission" date="2017-09" db="EMBL/GenBank/DDBJ databases">
        <title>Depth-based differentiation of microbial function through sediment-hosted aquifers and enrichment of novel symbionts in the deep terrestrial subsurface.</title>
        <authorList>
            <person name="Probst A.J."/>
            <person name="Ladd B."/>
            <person name="Jarett J.K."/>
            <person name="Geller-Mcgrath D.E."/>
            <person name="Sieber C.M.K."/>
            <person name="Emerson J.B."/>
            <person name="Anantharaman K."/>
            <person name="Thomas B.C."/>
            <person name="Malmstrom R."/>
            <person name="Stieglmeier M."/>
            <person name="Klingl A."/>
            <person name="Woyke T."/>
            <person name="Ryan C.M."/>
            <person name="Banfield J.F."/>
        </authorList>
    </citation>
    <scope>NUCLEOTIDE SEQUENCE [LARGE SCALE GENOMIC DNA]</scope>
</reference>
<dbReference type="Gene3D" id="3.40.50.620">
    <property type="entry name" value="HUPs"/>
    <property type="match status" value="1"/>
</dbReference>
<evidence type="ECO:0000259" key="13">
    <source>
        <dbReference type="Pfam" id="PF22421"/>
    </source>
</evidence>
<keyword evidence="7 11" id="KW-0030">Aminoacyl-tRNA synthetase</keyword>
<dbReference type="Pfam" id="PF00579">
    <property type="entry name" value="tRNA-synt_1b"/>
    <property type="match status" value="1"/>
</dbReference>
<keyword evidence="6 11" id="KW-0648">Protein biosynthesis</keyword>
<evidence type="ECO:0000256" key="6">
    <source>
        <dbReference type="ARBA" id="ARBA00022917"/>
    </source>
</evidence>
<proteinExistence type="inferred from homology"/>
<dbReference type="GO" id="GO:0006437">
    <property type="term" value="P:tyrosyl-tRNA aminoacylation"/>
    <property type="evidence" value="ECO:0007669"/>
    <property type="project" value="UniProtKB-UniRule"/>
</dbReference>
<evidence type="ECO:0000256" key="7">
    <source>
        <dbReference type="ARBA" id="ARBA00023146"/>
    </source>
</evidence>
<evidence type="ECO:0000256" key="9">
    <source>
        <dbReference type="NCBIfam" id="TIGR00234"/>
    </source>
</evidence>
<dbReference type="InterPro" id="IPR002305">
    <property type="entry name" value="aa-tRNA-synth_Ic"/>
</dbReference>
<dbReference type="EMBL" id="PFAV01000073">
    <property type="protein sequence ID" value="PIR90826.1"/>
    <property type="molecule type" value="Genomic_DNA"/>
</dbReference>
<comment type="catalytic activity">
    <reaction evidence="8">
        <text>tRNA(Tyr) + L-tyrosine + ATP = L-tyrosyl-tRNA(Tyr) + AMP + diphosphate + H(+)</text>
        <dbReference type="Rhea" id="RHEA:10220"/>
        <dbReference type="Rhea" id="RHEA-COMP:9706"/>
        <dbReference type="Rhea" id="RHEA-COMP:9707"/>
        <dbReference type="ChEBI" id="CHEBI:15378"/>
        <dbReference type="ChEBI" id="CHEBI:30616"/>
        <dbReference type="ChEBI" id="CHEBI:33019"/>
        <dbReference type="ChEBI" id="CHEBI:58315"/>
        <dbReference type="ChEBI" id="CHEBI:78442"/>
        <dbReference type="ChEBI" id="CHEBI:78536"/>
        <dbReference type="ChEBI" id="CHEBI:456215"/>
        <dbReference type="EC" id="6.1.1.1"/>
    </reaction>
</comment>
<dbReference type="AlphaFoldDB" id="A0A2H0UVE0"/>
<evidence type="ECO:0000256" key="11">
    <source>
        <dbReference type="RuleBase" id="RU363036"/>
    </source>
</evidence>
<feature type="transmembrane region" description="Helical" evidence="12">
    <location>
        <begin position="38"/>
        <end position="60"/>
    </location>
</feature>
<evidence type="ECO:0000256" key="5">
    <source>
        <dbReference type="ARBA" id="ARBA00022884"/>
    </source>
</evidence>
<comment type="similarity">
    <text evidence="11">Belongs to the class-I aminoacyl-tRNA synthetase family.</text>
</comment>
<dbReference type="GO" id="GO:0005829">
    <property type="term" value="C:cytosol"/>
    <property type="evidence" value="ECO:0007669"/>
    <property type="project" value="TreeGrafter"/>
</dbReference>
<evidence type="ECO:0000313" key="14">
    <source>
        <dbReference type="EMBL" id="PIR90826.1"/>
    </source>
</evidence>
<protein>
    <recommendedName>
        <fullName evidence="1 9">Tyrosine--tRNA ligase</fullName>
        <ecNumber evidence="1 9">6.1.1.1</ecNumber>
    </recommendedName>
</protein>
<dbReference type="PRINTS" id="PR01040">
    <property type="entry name" value="TRNASYNTHTYR"/>
</dbReference>
<dbReference type="EC" id="6.1.1.1" evidence="1 9"/>
<evidence type="ECO:0000256" key="10">
    <source>
        <dbReference type="PROSITE-ProRule" id="PRU00182"/>
    </source>
</evidence>
<dbReference type="GO" id="GO:0005524">
    <property type="term" value="F:ATP binding"/>
    <property type="evidence" value="ECO:0007669"/>
    <property type="project" value="UniProtKB-KW"/>
</dbReference>
<keyword evidence="12" id="KW-1133">Transmembrane helix</keyword>
<name>A0A2H0UVE0_9BACT</name>
<dbReference type="CDD" id="cd00805">
    <property type="entry name" value="TyrRS_core"/>
    <property type="match status" value="1"/>
</dbReference>
<keyword evidence="3 11" id="KW-0547">Nucleotide-binding</keyword>
<dbReference type="PANTHER" id="PTHR11766:SF1">
    <property type="entry name" value="TYROSINE--TRNA LIGASE"/>
    <property type="match status" value="1"/>
</dbReference>
<dbReference type="InterPro" id="IPR036986">
    <property type="entry name" value="S4_RNA-bd_sf"/>
</dbReference>